<gene>
    <name evidence="4" type="ORF">GPM918_LOCUS29123</name>
    <name evidence="5" type="ORF">SRO942_LOCUS29683</name>
</gene>
<keyword evidence="6" id="KW-1185">Reference proteome</keyword>
<sequence length="602" mass="67411">MPAGIKKAAKKGRKIQETAANKKSDSAENLHLLTHKSPNYEQLVNDAIKCQKFVDRVKEIIKSLQPRLDSTMKEDKQATEEFASDPNVIVVNRTKKRRRVVSLPSATSTDTTPSAYPESLPHSAPSENVSNAAERYACSFAFPPIKIIPLTTKNQMFNLTGSIVTRFLDEFRLPDEAESNTAYWRIRSGNLLLFAGDRETFSQLFDERVYPRLIGSYNFIVVYPKKIPPQLSLLILGVPIAMNVEHLGQEIQQTWPSICGGVSQPTFKSTTSKNVRIDFRSSDDYKNCKQSGKVRAGNIVMKVKEYFSTPKVLICTKCHKYGHFKKDCKQENECCKVCSLEVVSSKEHKCNGKAHCRNCGRDHHYFESSCPHLIQYRRTLMAHLIDRNLVPSQCHIPREFRSRVAQIKPVSLDEPQQTVSSFVSRAVPPLVPLVDSFASVVVGLPSRPRDLDQSQPPSTNPVSSNCSSFDTLGSLSDRLNALHRETTRHLTSISEQIAQTNIMIQCAQIKVDELSQVVSNIVVPTINQLSSTLLKVVTGQGQISNAEVSVIQNIPSQLNESVLRAQTCISKISEVVSCVLSERQFGRVLCPSYNNSYPSQWR</sequence>
<protein>
    <recommendedName>
        <fullName evidence="3">CCHC-type domain-containing protein</fullName>
    </recommendedName>
</protein>
<feature type="compositionally biased region" description="Basic and acidic residues" evidence="2">
    <location>
        <begin position="14"/>
        <end position="28"/>
    </location>
</feature>
<evidence type="ECO:0000256" key="2">
    <source>
        <dbReference type="SAM" id="MobiDB-lite"/>
    </source>
</evidence>
<dbReference type="EMBL" id="CAJOBC010043957">
    <property type="protein sequence ID" value="CAF4153715.1"/>
    <property type="molecule type" value="Genomic_DNA"/>
</dbReference>
<dbReference type="Proteomes" id="UP000681722">
    <property type="component" value="Unassembled WGS sequence"/>
</dbReference>
<keyword evidence="1" id="KW-0863">Zinc-finger</keyword>
<reference evidence="4" key="1">
    <citation type="submission" date="2021-02" db="EMBL/GenBank/DDBJ databases">
        <authorList>
            <person name="Nowell W R."/>
        </authorList>
    </citation>
    <scope>NUCLEOTIDE SEQUENCE</scope>
</reference>
<evidence type="ECO:0000313" key="6">
    <source>
        <dbReference type="Proteomes" id="UP000663829"/>
    </source>
</evidence>
<dbReference type="GO" id="GO:0003676">
    <property type="term" value="F:nucleic acid binding"/>
    <property type="evidence" value="ECO:0007669"/>
    <property type="project" value="InterPro"/>
</dbReference>
<feature type="domain" description="CCHC-type" evidence="3">
    <location>
        <begin position="315"/>
        <end position="330"/>
    </location>
</feature>
<evidence type="ECO:0000313" key="5">
    <source>
        <dbReference type="EMBL" id="CAF4153715.1"/>
    </source>
</evidence>
<dbReference type="AlphaFoldDB" id="A0A815EKM3"/>
<comment type="caution">
    <text evidence="4">The sequence shown here is derived from an EMBL/GenBank/DDBJ whole genome shotgun (WGS) entry which is preliminary data.</text>
</comment>
<accession>A0A815EKM3</accession>
<feature type="region of interest" description="Disordered" evidence="2">
    <location>
        <begin position="1"/>
        <end position="28"/>
    </location>
</feature>
<keyword evidence="1" id="KW-0479">Metal-binding</keyword>
<name>A0A815EKM3_9BILA</name>
<proteinExistence type="predicted"/>
<keyword evidence="1" id="KW-0862">Zinc</keyword>
<evidence type="ECO:0000259" key="3">
    <source>
        <dbReference type="PROSITE" id="PS50158"/>
    </source>
</evidence>
<dbReference type="PROSITE" id="PS50158">
    <property type="entry name" value="ZF_CCHC"/>
    <property type="match status" value="1"/>
</dbReference>
<dbReference type="GO" id="GO:0008270">
    <property type="term" value="F:zinc ion binding"/>
    <property type="evidence" value="ECO:0007669"/>
    <property type="project" value="UniProtKB-KW"/>
</dbReference>
<evidence type="ECO:0000256" key="1">
    <source>
        <dbReference type="PROSITE-ProRule" id="PRU00047"/>
    </source>
</evidence>
<organism evidence="4 6">
    <name type="scientific">Didymodactylos carnosus</name>
    <dbReference type="NCBI Taxonomy" id="1234261"/>
    <lineage>
        <taxon>Eukaryota</taxon>
        <taxon>Metazoa</taxon>
        <taxon>Spiralia</taxon>
        <taxon>Gnathifera</taxon>
        <taxon>Rotifera</taxon>
        <taxon>Eurotatoria</taxon>
        <taxon>Bdelloidea</taxon>
        <taxon>Philodinida</taxon>
        <taxon>Philodinidae</taxon>
        <taxon>Didymodactylos</taxon>
    </lineage>
</organism>
<dbReference type="Proteomes" id="UP000663829">
    <property type="component" value="Unassembled WGS sequence"/>
</dbReference>
<dbReference type="InterPro" id="IPR001878">
    <property type="entry name" value="Znf_CCHC"/>
</dbReference>
<dbReference type="EMBL" id="CAJNOQ010013067">
    <property type="protein sequence ID" value="CAF1313715.1"/>
    <property type="molecule type" value="Genomic_DNA"/>
</dbReference>
<dbReference type="OrthoDB" id="10022108at2759"/>
<feature type="compositionally biased region" description="Low complexity" evidence="2">
    <location>
        <begin position="101"/>
        <end position="115"/>
    </location>
</feature>
<feature type="region of interest" description="Disordered" evidence="2">
    <location>
        <begin position="100"/>
        <end position="126"/>
    </location>
</feature>
<evidence type="ECO:0000313" key="4">
    <source>
        <dbReference type="EMBL" id="CAF1313715.1"/>
    </source>
</evidence>